<evidence type="ECO:0000256" key="4">
    <source>
        <dbReference type="ARBA" id="ARBA00022801"/>
    </source>
</evidence>
<dbReference type="InterPro" id="IPR057766">
    <property type="entry name" value="Znf-C2H2_OTU1-like_C"/>
</dbReference>
<dbReference type="GO" id="GO:0004843">
    <property type="term" value="F:cysteine-type deubiquitinase activity"/>
    <property type="evidence" value="ECO:0007669"/>
    <property type="project" value="UniProtKB-UniRule"/>
</dbReference>
<proteinExistence type="predicted"/>
<evidence type="ECO:0000256" key="1">
    <source>
        <dbReference type="ARBA" id="ARBA00000707"/>
    </source>
</evidence>
<dbReference type="AlphaFoldDB" id="A0ABD0YZ87"/>
<accession>A0ABD0YZ87</accession>
<keyword evidence="9" id="KW-1185">Reference proteome</keyword>
<name>A0ABD0YZ87_9HEMI</name>
<keyword evidence="6" id="KW-0963">Cytoplasm</keyword>
<organism evidence="8 9">
    <name type="scientific">Ranatra chinensis</name>
    <dbReference type="NCBI Taxonomy" id="642074"/>
    <lineage>
        <taxon>Eukaryota</taxon>
        <taxon>Metazoa</taxon>
        <taxon>Ecdysozoa</taxon>
        <taxon>Arthropoda</taxon>
        <taxon>Hexapoda</taxon>
        <taxon>Insecta</taxon>
        <taxon>Pterygota</taxon>
        <taxon>Neoptera</taxon>
        <taxon>Paraneoptera</taxon>
        <taxon>Hemiptera</taxon>
        <taxon>Heteroptera</taxon>
        <taxon>Panheteroptera</taxon>
        <taxon>Nepomorpha</taxon>
        <taxon>Nepidae</taxon>
        <taxon>Ranatrinae</taxon>
        <taxon>Ranatra</taxon>
    </lineage>
</organism>
<dbReference type="EMBL" id="JBFDAA010000005">
    <property type="protein sequence ID" value="KAL1132747.1"/>
    <property type="molecule type" value="Genomic_DNA"/>
</dbReference>
<dbReference type="PROSITE" id="PS50802">
    <property type="entry name" value="OTU"/>
    <property type="match status" value="1"/>
</dbReference>
<dbReference type="Proteomes" id="UP001558652">
    <property type="component" value="Unassembled WGS sequence"/>
</dbReference>
<keyword evidence="2" id="KW-0645">Protease</keyword>
<dbReference type="CDD" id="cd22745">
    <property type="entry name" value="OTU_OTU1"/>
    <property type="match status" value="1"/>
</dbReference>
<dbReference type="Pfam" id="PF24560">
    <property type="entry name" value="zf-C2H2_OTU1_C"/>
    <property type="match status" value="1"/>
</dbReference>
<dbReference type="Gene3D" id="3.90.70.80">
    <property type="match status" value="1"/>
</dbReference>
<dbReference type="EC" id="3.4.19.12" evidence="6"/>
<gene>
    <name evidence="8" type="ORF">AAG570_010699</name>
</gene>
<dbReference type="InterPro" id="IPR038765">
    <property type="entry name" value="Papain-like_cys_pep_sf"/>
</dbReference>
<evidence type="ECO:0000256" key="3">
    <source>
        <dbReference type="ARBA" id="ARBA00022786"/>
    </source>
</evidence>
<comment type="function">
    <text evidence="6">Hydrolase that can remove conjugated ubiquitin from proteins and may therefore play an important regulatory role at the level of protein turnover by preventing degradation.</text>
</comment>
<evidence type="ECO:0000256" key="6">
    <source>
        <dbReference type="RuleBase" id="RU367104"/>
    </source>
</evidence>
<dbReference type="GO" id="GO:0005737">
    <property type="term" value="C:cytoplasm"/>
    <property type="evidence" value="ECO:0007669"/>
    <property type="project" value="UniProtKB-SubCell"/>
</dbReference>
<dbReference type="Pfam" id="PF02338">
    <property type="entry name" value="OTU"/>
    <property type="match status" value="1"/>
</dbReference>
<evidence type="ECO:0000313" key="8">
    <source>
        <dbReference type="EMBL" id="KAL1132747.1"/>
    </source>
</evidence>
<feature type="domain" description="OTU" evidence="7">
    <location>
        <begin position="1"/>
        <end position="124"/>
    </location>
</feature>
<comment type="catalytic activity">
    <reaction evidence="1 6">
        <text>Thiol-dependent hydrolysis of ester, thioester, amide, peptide and isopeptide bonds formed by the C-terminal Gly of ubiquitin (a 76-residue protein attached to proteins as an intracellular targeting signal).</text>
        <dbReference type="EC" id="3.4.19.12"/>
    </reaction>
</comment>
<comment type="caution">
    <text evidence="8">The sequence shown here is derived from an EMBL/GenBank/DDBJ whole genome shotgun (WGS) entry which is preliminary data.</text>
</comment>
<keyword evidence="5 6" id="KW-0788">Thiol protease</keyword>
<evidence type="ECO:0000256" key="2">
    <source>
        <dbReference type="ARBA" id="ARBA00022670"/>
    </source>
</evidence>
<dbReference type="PANTHER" id="PTHR13312:SF0">
    <property type="entry name" value="UBIQUITIN THIOESTERASE OTU1"/>
    <property type="match status" value="1"/>
</dbReference>
<sequence length="200" mass="22591">MRKVVPADNSCLFTSVGFVLGGKIDTSCGNYMRQIIADQVSKDDENYSEAILGKPNKEYCKWILKPESWGGAIELAVLSHFYGIEIAVVDTMNTVINRFGEDKNYEYRVFLIFDGIHYDPLYRETLEADDTIQTLFLSSNEKVLQEAEELAQEAKSSKQYTDVNNFTLKCLVCHELLTGQHQAQTHAQTTGHMNFGEISS</sequence>
<comment type="subcellular location">
    <subcellularLocation>
        <location evidence="6">Cytoplasm</location>
    </subcellularLocation>
</comment>
<keyword evidence="3 6" id="KW-0833">Ubl conjugation pathway</keyword>
<dbReference type="PANTHER" id="PTHR13312">
    <property type="entry name" value="HIV-INDUCED PROTEIN-7-LIKE PROTEASE"/>
    <property type="match status" value="1"/>
</dbReference>
<evidence type="ECO:0000256" key="5">
    <source>
        <dbReference type="ARBA" id="ARBA00022807"/>
    </source>
</evidence>
<evidence type="ECO:0000313" key="9">
    <source>
        <dbReference type="Proteomes" id="UP001558652"/>
    </source>
</evidence>
<reference evidence="8 9" key="1">
    <citation type="submission" date="2024-07" db="EMBL/GenBank/DDBJ databases">
        <title>Chromosome-level genome assembly of the water stick insect Ranatra chinensis (Heteroptera: Nepidae).</title>
        <authorList>
            <person name="Liu X."/>
        </authorList>
    </citation>
    <scope>NUCLEOTIDE SEQUENCE [LARGE SCALE GENOMIC DNA]</scope>
    <source>
        <strain evidence="8">Cailab_2021Rc</strain>
        <tissue evidence="8">Muscle</tissue>
    </source>
</reference>
<dbReference type="SUPFAM" id="SSF54001">
    <property type="entry name" value="Cysteine proteinases"/>
    <property type="match status" value="1"/>
</dbReference>
<dbReference type="InterPro" id="IPR003323">
    <property type="entry name" value="OTU_dom"/>
</dbReference>
<evidence type="ECO:0000259" key="7">
    <source>
        <dbReference type="PROSITE" id="PS50802"/>
    </source>
</evidence>
<keyword evidence="4 6" id="KW-0378">Hydrolase</keyword>
<protein>
    <recommendedName>
        <fullName evidence="6">Ubiquitin thioesterase OTU</fullName>
        <ecNumber evidence="6">3.4.19.12</ecNumber>
    </recommendedName>
</protein>